<proteinExistence type="inferred from homology"/>
<keyword evidence="4" id="KW-0255">Endonuclease</keyword>
<feature type="region of interest" description="Disordered" evidence="8">
    <location>
        <begin position="696"/>
        <end position="716"/>
    </location>
</feature>
<dbReference type="InterPro" id="IPR045261">
    <property type="entry name" value="MORC_ATPase"/>
</dbReference>
<keyword evidence="11" id="KW-1185">Reference proteome</keyword>
<feature type="coiled-coil region" evidence="7">
    <location>
        <begin position="643"/>
        <end position="684"/>
    </location>
</feature>
<sequence>MAGVIDLVSSDDEENPGTQEGDKAPLVAEPLVSLTPGGSVDGSGGGGSSSLFHSSSGGVKNGNPEGGANGWIPKGKGTIRAADDGRSSFHDPDVCRHFWRAGDYNAPAPRRQRPAQGSMDHVRVHPKFLHSNATSHKWALGAIAELLDNAIDEIENGATYVRVDKITNPRDGNPALLIQDDGGGMGPEGIRQCMSLGYSRKNTNTTIGQYGNGFKTSTMRLGADVIVFTRNSSGRVATQSIGLLSYTFLRKAGHEDIVVPMLDYQLSASGREPTVLVRSNMDDWLSNLATLMRWSPYASEVELLKQFNDIGWHGTKVVVFNLWLNDDGILELDFDSDEHDIQLRVGAKDKPGKQVNLPTQLTQEHIVNRYRLSLRAYASILYLQMPPQFQIILRNLPVEHHSIAMDLKFCEYIVYKPQIGGNKDPINKETSVITTIGFTKEAPMVNVHGFNVYHKNRLIMPFWKVFQDNSSRGRGVVGVLEANFIEPAHDKQDFERTTVFLRLEARLKAMTIEYWNLHCHLIGYQSSADKRNRKTMLQVEIPVAIPAAVAATSSHPLSSHLLVTANQNEPQMVTSLSPSTSDSSSQGEQLPDHSSSVATNLKKINGSLSQQQHPGMPFVPASGGTLRATRNSGRVSSRILEQNISLRAKCKEYEKREKDWEEKVAALERELAEHKLKYSLLQEQMRLVQAVRDNEDEVKKTTQSSPKCNLKVRKTG</sequence>
<keyword evidence="6" id="KW-0539">Nucleus</keyword>
<dbReference type="SUPFAM" id="SSF55874">
    <property type="entry name" value="ATPase domain of HSP90 chaperone/DNA topoisomerase II/histidine kinase"/>
    <property type="match status" value="1"/>
</dbReference>
<keyword evidence="5 7" id="KW-0175">Coiled coil</keyword>
<evidence type="ECO:0000313" key="11">
    <source>
        <dbReference type="Proteomes" id="UP001497444"/>
    </source>
</evidence>
<feature type="region of interest" description="Disordered" evidence="8">
    <location>
        <begin position="571"/>
        <end position="632"/>
    </location>
</feature>
<gene>
    <name evidence="10" type="ORF">CSSPJE1EN1_LOCUS18307</name>
</gene>
<dbReference type="Pfam" id="PF13589">
    <property type="entry name" value="HATPase_c_3"/>
    <property type="match status" value="1"/>
</dbReference>
<feature type="compositionally biased region" description="Gly residues" evidence="8">
    <location>
        <begin position="39"/>
        <end position="48"/>
    </location>
</feature>
<keyword evidence="3" id="KW-0540">Nuclease</keyword>
<feature type="compositionally biased region" description="Low complexity" evidence="8">
    <location>
        <begin position="49"/>
        <end position="58"/>
    </location>
</feature>
<evidence type="ECO:0000256" key="2">
    <source>
        <dbReference type="ARBA" id="ARBA00007845"/>
    </source>
</evidence>
<dbReference type="Pfam" id="PF17942">
    <property type="entry name" value="Morc6_S5"/>
    <property type="match status" value="1"/>
</dbReference>
<feature type="domain" description="Morc S5" evidence="9">
    <location>
        <begin position="373"/>
        <end position="515"/>
    </location>
</feature>
<evidence type="ECO:0000256" key="6">
    <source>
        <dbReference type="ARBA" id="ARBA00023242"/>
    </source>
</evidence>
<dbReference type="EMBL" id="OZ020100">
    <property type="protein sequence ID" value="CAK9272829.1"/>
    <property type="molecule type" value="Genomic_DNA"/>
</dbReference>
<dbReference type="Gene3D" id="3.30.565.10">
    <property type="entry name" value="Histidine kinase-like ATPase, C-terminal domain"/>
    <property type="match status" value="1"/>
</dbReference>
<evidence type="ECO:0000259" key="9">
    <source>
        <dbReference type="Pfam" id="PF17942"/>
    </source>
</evidence>
<evidence type="ECO:0000256" key="7">
    <source>
        <dbReference type="SAM" id="Coils"/>
    </source>
</evidence>
<evidence type="ECO:0000256" key="4">
    <source>
        <dbReference type="ARBA" id="ARBA00022759"/>
    </source>
</evidence>
<evidence type="ECO:0000256" key="1">
    <source>
        <dbReference type="ARBA" id="ARBA00004123"/>
    </source>
</evidence>
<dbReference type="InterPro" id="IPR036890">
    <property type="entry name" value="HATPase_C_sf"/>
</dbReference>
<dbReference type="PANTHER" id="PTHR23336:SF50">
    <property type="entry name" value="PROTEIN MICRORCHIDIA 1-RELATED"/>
    <property type="match status" value="1"/>
</dbReference>
<feature type="region of interest" description="Disordered" evidence="8">
    <location>
        <begin position="1"/>
        <end position="85"/>
    </location>
</feature>
<evidence type="ECO:0000256" key="8">
    <source>
        <dbReference type="SAM" id="MobiDB-lite"/>
    </source>
</evidence>
<comment type="similarity">
    <text evidence="2">Belongs to the MORC ATPase protein family.</text>
</comment>
<feature type="compositionally biased region" description="Polar residues" evidence="8">
    <location>
        <begin position="586"/>
        <end position="599"/>
    </location>
</feature>
<accession>A0ABP0X136</accession>
<organism evidence="10 11">
    <name type="scientific">Sphagnum jensenii</name>
    <dbReference type="NCBI Taxonomy" id="128206"/>
    <lineage>
        <taxon>Eukaryota</taxon>
        <taxon>Viridiplantae</taxon>
        <taxon>Streptophyta</taxon>
        <taxon>Embryophyta</taxon>
        <taxon>Bryophyta</taxon>
        <taxon>Sphagnophytina</taxon>
        <taxon>Sphagnopsida</taxon>
        <taxon>Sphagnales</taxon>
        <taxon>Sphagnaceae</taxon>
        <taxon>Sphagnum</taxon>
    </lineage>
</organism>
<reference evidence="10" key="1">
    <citation type="submission" date="2024-02" db="EMBL/GenBank/DDBJ databases">
        <authorList>
            <consortium name="ELIXIR-Norway"/>
            <consortium name="Elixir Norway"/>
        </authorList>
    </citation>
    <scope>NUCLEOTIDE SEQUENCE</scope>
</reference>
<dbReference type="Proteomes" id="UP001497444">
    <property type="component" value="Chromosome 5"/>
</dbReference>
<protein>
    <recommendedName>
        <fullName evidence="9">Morc S5 domain-containing protein</fullName>
    </recommendedName>
</protein>
<dbReference type="InterPro" id="IPR041006">
    <property type="entry name" value="Morc_S5"/>
</dbReference>
<evidence type="ECO:0000313" key="10">
    <source>
        <dbReference type="EMBL" id="CAK9272829.1"/>
    </source>
</evidence>
<name>A0ABP0X136_9BRYO</name>
<evidence type="ECO:0000256" key="3">
    <source>
        <dbReference type="ARBA" id="ARBA00022722"/>
    </source>
</evidence>
<comment type="subcellular location">
    <subcellularLocation>
        <location evidence="1">Nucleus</location>
    </subcellularLocation>
</comment>
<keyword evidence="4" id="KW-0378">Hydrolase</keyword>
<dbReference type="PANTHER" id="PTHR23336">
    <property type="entry name" value="ZINC FINGER CW-TYPE COILED-COIL DOMAIN PROTEIN 3"/>
    <property type="match status" value="1"/>
</dbReference>
<feature type="compositionally biased region" description="Low complexity" evidence="8">
    <location>
        <begin position="575"/>
        <end position="585"/>
    </location>
</feature>
<evidence type="ECO:0000256" key="5">
    <source>
        <dbReference type="ARBA" id="ARBA00023054"/>
    </source>
</evidence>